<reference evidence="1" key="1">
    <citation type="journal article" date="2014" name="Int. J. Syst. Evol. Microbiol.">
        <title>Complete genome sequence of Corynebacterium casei LMG S-19264T (=DSM 44701T), isolated from a smear-ripened cheese.</title>
        <authorList>
            <consortium name="US DOE Joint Genome Institute (JGI-PGF)"/>
            <person name="Walter F."/>
            <person name="Albersmeier A."/>
            <person name="Kalinowski J."/>
            <person name="Ruckert C."/>
        </authorList>
    </citation>
    <scope>NUCLEOTIDE SEQUENCE</scope>
    <source>
        <strain evidence="1">CCM 8433</strain>
    </source>
</reference>
<keyword evidence="2" id="KW-1185">Reference proteome</keyword>
<evidence type="ECO:0000313" key="2">
    <source>
        <dbReference type="Proteomes" id="UP000622610"/>
    </source>
</evidence>
<dbReference type="InterPro" id="IPR014825">
    <property type="entry name" value="DNA_alkylation"/>
</dbReference>
<dbReference type="EMBL" id="BMDT01000010">
    <property type="protein sequence ID" value="GGI66354.1"/>
    <property type="molecule type" value="Genomic_DNA"/>
</dbReference>
<proteinExistence type="predicted"/>
<dbReference type="PANTHER" id="PTHR34070:SF1">
    <property type="entry name" value="DNA ALKYLATION REPAIR PROTEIN"/>
    <property type="match status" value="1"/>
</dbReference>
<accession>A0A917JGI9</accession>
<dbReference type="Proteomes" id="UP000622610">
    <property type="component" value="Unassembled WGS sequence"/>
</dbReference>
<name>A0A917JGI9_9ENTE</name>
<dbReference type="PANTHER" id="PTHR34070">
    <property type="entry name" value="ARMADILLO-TYPE FOLD"/>
    <property type="match status" value="1"/>
</dbReference>
<dbReference type="Gene3D" id="1.20.1660.10">
    <property type="entry name" value="Hypothetical protein (EF3068)"/>
    <property type="match status" value="1"/>
</dbReference>
<comment type="caution">
    <text evidence="1">The sequence shown here is derived from an EMBL/GenBank/DDBJ whole genome shotgun (WGS) entry which is preliminary data.</text>
</comment>
<gene>
    <name evidence="1" type="ORF">GCM10011482_20080</name>
</gene>
<dbReference type="InterPro" id="IPR016024">
    <property type="entry name" value="ARM-type_fold"/>
</dbReference>
<sequence>MNLSETLTAAANPEKALQMEKYMRNQFTFLGIPAPERKKIFREFIQSIDHTPIDWNFVHDCWHDKPREYQYIAIGYLIKFKKKLTINDIPVLKQLITTHSWWDTVDGLDELLGHLAYETPEVEAIMLEWSQDENFWIRRVAIDHQLLRKDKTNTELLAQIICNNFNDKEFFINKAIGWSLRDYSKANPTWVREFIETHKEQMAPLSIREASKYI</sequence>
<organism evidence="1 2">
    <name type="scientific">Enterococcus alcedinis</name>
    <dbReference type="NCBI Taxonomy" id="1274384"/>
    <lineage>
        <taxon>Bacteria</taxon>
        <taxon>Bacillati</taxon>
        <taxon>Bacillota</taxon>
        <taxon>Bacilli</taxon>
        <taxon>Lactobacillales</taxon>
        <taxon>Enterococcaceae</taxon>
        <taxon>Enterococcus</taxon>
    </lineage>
</organism>
<protein>
    <submittedName>
        <fullName evidence="1">DNA alkylation repair protein</fullName>
    </submittedName>
</protein>
<dbReference type="RefSeq" id="WP_188368183.1">
    <property type="nucleotide sequence ID" value="NZ_BMDT01000010.1"/>
</dbReference>
<dbReference type="SUPFAM" id="SSF48371">
    <property type="entry name" value="ARM repeat"/>
    <property type="match status" value="1"/>
</dbReference>
<dbReference type="Gene3D" id="1.25.40.290">
    <property type="entry name" value="ARM repeat domains"/>
    <property type="match status" value="1"/>
</dbReference>
<dbReference type="Pfam" id="PF08713">
    <property type="entry name" value="DNA_alkylation"/>
    <property type="match status" value="1"/>
</dbReference>
<dbReference type="AlphaFoldDB" id="A0A917JGI9"/>
<dbReference type="CDD" id="cd07064">
    <property type="entry name" value="AlkD_like_1"/>
    <property type="match status" value="1"/>
</dbReference>
<evidence type="ECO:0000313" key="1">
    <source>
        <dbReference type="EMBL" id="GGI66354.1"/>
    </source>
</evidence>
<reference evidence="1" key="2">
    <citation type="submission" date="2020-09" db="EMBL/GenBank/DDBJ databases">
        <authorList>
            <person name="Sun Q."/>
            <person name="Sedlacek I."/>
        </authorList>
    </citation>
    <scope>NUCLEOTIDE SEQUENCE</scope>
    <source>
        <strain evidence="1">CCM 8433</strain>
    </source>
</reference>